<dbReference type="InterPro" id="IPR003864">
    <property type="entry name" value="CSC1/OSCA1-like_7TM"/>
</dbReference>
<evidence type="ECO:0000259" key="10">
    <source>
        <dbReference type="Pfam" id="PF12621"/>
    </source>
</evidence>
<dbReference type="PANTHER" id="PTHR13018:SF26">
    <property type="entry name" value="DOMAIN PROTEIN, PUTATIVE (AFU_ORTHOLOGUE AFUA_5G10920)-RELATED"/>
    <property type="match status" value="1"/>
</dbReference>
<dbReference type="InterPro" id="IPR032880">
    <property type="entry name" value="CSC1/OSCA1-like_N"/>
</dbReference>
<evidence type="ECO:0000256" key="3">
    <source>
        <dbReference type="ARBA" id="ARBA00022448"/>
    </source>
</evidence>
<feature type="domain" description="CSC1/OSCA1-like cytosolic" evidence="12">
    <location>
        <begin position="204"/>
        <end position="391"/>
    </location>
</feature>
<keyword evidence="3" id="KW-0813">Transport</keyword>
<feature type="transmembrane region" description="Helical" evidence="8">
    <location>
        <begin position="608"/>
        <end position="634"/>
    </location>
</feature>
<evidence type="ECO:0000256" key="4">
    <source>
        <dbReference type="ARBA" id="ARBA00022692"/>
    </source>
</evidence>
<keyword evidence="4 8" id="KW-0812">Transmembrane</keyword>
<accession>A0A8H4VBR1</accession>
<evidence type="ECO:0000259" key="9">
    <source>
        <dbReference type="Pfam" id="PF02714"/>
    </source>
</evidence>
<dbReference type="Pfam" id="PF13967">
    <property type="entry name" value="RSN1_TM"/>
    <property type="match status" value="1"/>
</dbReference>
<evidence type="ECO:0000256" key="5">
    <source>
        <dbReference type="ARBA" id="ARBA00022989"/>
    </source>
</evidence>
<name>A0A8H4VBR1_9HYPO</name>
<feature type="domain" description="CSC1/OSCA1-like N-terminal transmembrane" evidence="11">
    <location>
        <begin position="31"/>
        <end position="181"/>
    </location>
</feature>
<reference evidence="13 14" key="1">
    <citation type="journal article" date="2020" name="G3 (Bethesda)">
        <title>Genetic Underpinnings of Host Manipulation by Ophiocordyceps as Revealed by Comparative Transcriptomics.</title>
        <authorList>
            <person name="Will I."/>
            <person name="Das B."/>
            <person name="Trinh T."/>
            <person name="Brachmann A."/>
            <person name="Ohm R.A."/>
            <person name="de Bekker C."/>
        </authorList>
    </citation>
    <scope>NUCLEOTIDE SEQUENCE [LARGE SCALE GENOMIC DNA]</scope>
    <source>
        <strain evidence="13 14">EC05</strain>
    </source>
</reference>
<keyword evidence="6 8" id="KW-0472">Membrane</keyword>
<evidence type="ECO:0000259" key="12">
    <source>
        <dbReference type="Pfam" id="PF14703"/>
    </source>
</evidence>
<dbReference type="InterPro" id="IPR045122">
    <property type="entry name" value="Csc1-like"/>
</dbReference>
<organism evidence="13 14">
    <name type="scientific">Ophiocordyceps camponoti-floridani</name>
    <dbReference type="NCBI Taxonomy" id="2030778"/>
    <lineage>
        <taxon>Eukaryota</taxon>
        <taxon>Fungi</taxon>
        <taxon>Dikarya</taxon>
        <taxon>Ascomycota</taxon>
        <taxon>Pezizomycotina</taxon>
        <taxon>Sordariomycetes</taxon>
        <taxon>Hypocreomycetidae</taxon>
        <taxon>Hypocreales</taxon>
        <taxon>Ophiocordycipitaceae</taxon>
        <taxon>Ophiocordyceps</taxon>
    </lineage>
</organism>
<dbReference type="EMBL" id="JAACLJ010000007">
    <property type="protein sequence ID" value="KAF4583210.1"/>
    <property type="molecule type" value="Genomic_DNA"/>
</dbReference>
<dbReference type="Pfam" id="PF02714">
    <property type="entry name" value="RSN1_7TM"/>
    <property type="match status" value="1"/>
</dbReference>
<evidence type="ECO:0000313" key="13">
    <source>
        <dbReference type="EMBL" id="KAF4583210.1"/>
    </source>
</evidence>
<keyword evidence="5 8" id="KW-1133">Transmembrane helix</keyword>
<feature type="domain" description="10TM putative phosphate transporter extracellular tail" evidence="10">
    <location>
        <begin position="768"/>
        <end position="863"/>
    </location>
</feature>
<gene>
    <name evidence="13" type="ORF">GQ602_006354</name>
</gene>
<feature type="transmembrane region" description="Helical" evidence="8">
    <location>
        <begin position="111"/>
        <end position="130"/>
    </location>
</feature>
<feature type="transmembrane region" description="Helical" evidence="8">
    <location>
        <begin position="405"/>
        <end position="429"/>
    </location>
</feature>
<feature type="compositionally biased region" description="Gly residues" evidence="7">
    <location>
        <begin position="1331"/>
        <end position="1349"/>
    </location>
</feature>
<feature type="transmembrane region" description="Helical" evidence="8">
    <location>
        <begin position="1227"/>
        <end position="1251"/>
    </location>
</feature>
<feature type="region of interest" description="Disordered" evidence="7">
    <location>
        <begin position="727"/>
        <end position="757"/>
    </location>
</feature>
<evidence type="ECO:0000259" key="11">
    <source>
        <dbReference type="Pfam" id="PF13967"/>
    </source>
</evidence>
<dbReference type="InterPro" id="IPR015915">
    <property type="entry name" value="Kelch-typ_b-propeller"/>
</dbReference>
<dbReference type="GO" id="GO:0005227">
    <property type="term" value="F:calcium-activated cation channel activity"/>
    <property type="evidence" value="ECO:0007669"/>
    <property type="project" value="InterPro"/>
</dbReference>
<dbReference type="OrthoDB" id="1076608at2759"/>
<evidence type="ECO:0000256" key="2">
    <source>
        <dbReference type="ARBA" id="ARBA00007779"/>
    </source>
</evidence>
<feature type="transmembrane region" description="Helical" evidence="8">
    <location>
        <begin position="449"/>
        <end position="474"/>
    </location>
</feature>
<protein>
    <submittedName>
        <fullName evidence="13">DUF221 domain-containing protein</fullName>
    </submittedName>
</protein>
<evidence type="ECO:0000313" key="14">
    <source>
        <dbReference type="Proteomes" id="UP000562929"/>
    </source>
</evidence>
<feature type="compositionally biased region" description="Polar residues" evidence="7">
    <location>
        <begin position="744"/>
        <end position="754"/>
    </location>
</feature>
<dbReference type="Proteomes" id="UP000562929">
    <property type="component" value="Unassembled WGS sequence"/>
</dbReference>
<feature type="region of interest" description="Disordered" evidence="7">
    <location>
        <begin position="1319"/>
        <end position="1351"/>
    </location>
</feature>
<evidence type="ECO:0000256" key="8">
    <source>
        <dbReference type="SAM" id="Phobius"/>
    </source>
</evidence>
<dbReference type="SUPFAM" id="SSF50965">
    <property type="entry name" value="Galactose oxidase, central domain"/>
    <property type="match status" value="1"/>
</dbReference>
<comment type="similarity">
    <text evidence="2">Belongs to the CSC1 (TC 1.A.17) family.</text>
</comment>
<comment type="subcellular location">
    <subcellularLocation>
        <location evidence="1">Membrane</location>
        <topology evidence="1">Multi-pass membrane protein</topology>
    </subcellularLocation>
</comment>
<feature type="transmembrane region" description="Helical" evidence="8">
    <location>
        <begin position="160"/>
        <end position="179"/>
    </location>
</feature>
<evidence type="ECO:0000256" key="1">
    <source>
        <dbReference type="ARBA" id="ARBA00004141"/>
    </source>
</evidence>
<evidence type="ECO:0000256" key="6">
    <source>
        <dbReference type="ARBA" id="ARBA00023136"/>
    </source>
</evidence>
<feature type="transmembrane region" description="Helical" evidence="8">
    <location>
        <begin position="664"/>
        <end position="697"/>
    </location>
</feature>
<feature type="transmembrane region" description="Helical" evidence="8">
    <location>
        <begin position="495"/>
        <end position="524"/>
    </location>
</feature>
<keyword evidence="14" id="KW-1185">Reference proteome</keyword>
<dbReference type="GO" id="GO:0005886">
    <property type="term" value="C:plasma membrane"/>
    <property type="evidence" value="ECO:0007669"/>
    <property type="project" value="TreeGrafter"/>
</dbReference>
<proteinExistence type="inferred from homology"/>
<feature type="transmembrane region" description="Helical" evidence="8">
    <location>
        <begin position="544"/>
        <end position="572"/>
    </location>
</feature>
<dbReference type="Pfam" id="PF14703">
    <property type="entry name" value="PHM7_cyt"/>
    <property type="match status" value="1"/>
</dbReference>
<dbReference type="InterPro" id="IPR022257">
    <property type="entry name" value="PHM7_ext"/>
</dbReference>
<sequence>MVSFIDWLKDNLSKGSDSDKTASQPESISGMISTLVPALIPALAFLLVFLFFRRSQRRFYAPRTYLGSLPHNERSPDLPGGWLNWIGPFAKIPDVYALTHQGLDSYLFLRFLRVATTIALVSLLITWPILFPINATGGGDKSQLEILSYSNISIANKDRLYAHAFVAWLVYGFVLYMIMRECIFYINLRQAYLLTPQYSRRISSRTVLFTAVPDDSLDEARIRAMFRDTVRHVWIVGRSDQLTDLVDERDKVAMKMEKAQVSLIKMVNKARLKAASKNPDVSVVPAHADNVASRYVPDKKRPSHRTGPLGLVGKKVDTIDWCRGELRRLIPEAQRGQDEWRAGKFDPVRAVFVEFETQADAQAAHQTLTHHRALRMCPKVVGVKPSEVVWKSLEIPWWQVVVRRYAVYAFISALILFWAIPVAVIGLITQVKTLMQLPGLGWLGDIPGPILGVVSGLLPAVAMSIVLSLVPVLMRWCAKLAGAPTLSRAELFTQNAYFAFQVIQLFLVQTVFSSGIAALLGIVGNPSSVFSVLGQQLPTASNFYISYFIVQGITVATGVVTQVIGLVVFRVLYKLLASTPRAMYTKWTTLTPVLWGSLMPVYTNIVTISIIFSVIAPLVLFWSTLALVLFHLAYRYNILFVSQTAVDTQGLIYPRALKQLFTGIYLAEICMIGLFAVVTAVGPAVLMAIFLVFTILFQITLFKNLDPLLYGLPRSVQATEHVIRTASTTGPDGTVKAGEDGKTATLSREQSRGSAAQREARGNAVMRFLKPWRYARYETLRDMMPREEDLGFDRLYTEETEATAYLPPSVSRQPPTIWIPEDVAGVSKQEIALTSKVIAITDEGASLDDKNHIVWDTEGARPPVWDERVLSSASACGENTPNTTCHGRDVALVLSQSRLLALDYGSGAEFEAGSRLRTVGDATTPFADAEAVGAARAADGKLLVLAGGCRASSPPTVWSWDPDGREKGWLRGVVEGGGGDVVAPPMVMGATLAFSATLAPVMDRPSIYSYGGVCLDDEEHDSDEDWQASGNYSKTMRRVTPDGDRGYVVGTAAASSPRTAMAGFSLTALPTSTTNTSGTVTQRASFVLLGGHTSTAFINMSTAAVWSLPEEAWTYVSISGDAPDSRSGHSCVVSADGRRLVVLGGWVGDVRTAARPQLVVLTRGGTGAYSEWRKIGHDVRGGEEMGLRFLNLSSMEWLSSYRYDRARMEVEPAAPELSGSGPSVRRLGLGLGLGLGLALILAFLIALCAWIQRRRRRRRRRHRRQLGGHLDAQAHGIETDAFSWRRKQAYGAVPARKPLPSEARFDAFISPPGVIHPILEEVPGSDDEGGKGPGGGGAGRGPSGAGAGGSVCFAGEEVGSRGQGVGRWGWALDGQGRDAGGVVDVAAGVFA</sequence>
<dbReference type="InterPro" id="IPR011043">
    <property type="entry name" value="Gal_Oxase/kelch_b-propeller"/>
</dbReference>
<dbReference type="Gene3D" id="2.120.10.80">
    <property type="entry name" value="Kelch-type beta propeller"/>
    <property type="match status" value="1"/>
</dbReference>
<dbReference type="Pfam" id="PF12621">
    <property type="entry name" value="PHM7_ext"/>
    <property type="match status" value="1"/>
</dbReference>
<dbReference type="InterPro" id="IPR027815">
    <property type="entry name" value="CSC1/OSCA1-like_cyt"/>
</dbReference>
<comment type="caution">
    <text evidence="13">The sequence shown here is derived from an EMBL/GenBank/DDBJ whole genome shotgun (WGS) entry which is preliminary data.</text>
</comment>
<dbReference type="PANTHER" id="PTHR13018">
    <property type="entry name" value="PROBABLE MEMBRANE PROTEIN DUF221-RELATED"/>
    <property type="match status" value="1"/>
</dbReference>
<feature type="transmembrane region" description="Helical" evidence="8">
    <location>
        <begin position="28"/>
        <end position="52"/>
    </location>
</feature>
<evidence type="ECO:0000256" key="7">
    <source>
        <dbReference type="SAM" id="MobiDB-lite"/>
    </source>
</evidence>
<feature type="domain" description="CSC1/OSCA1-like 7TM region" evidence="9">
    <location>
        <begin position="403"/>
        <end position="675"/>
    </location>
</feature>